<dbReference type="EMBL" id="BDSP01000225">
    <property type="protein sequence ID" value="GAX25500.1"/>
    <property type="molecule type" value="Genomic_DNA"/>
</dbReference>
<gene>
    <name evidence="1" type="ORF">FisN_12Lh039</name>
</gene>
<organism evidence="1 2">
    <name type="scientific">Fistulifera solaris</name>
    <name type="common">Oleaginous diatom</name>
    <dbReference type="NCBI Taxonomy" id="1519565"/>
    <lineage>
        <taxon>Eukaryota</taxon>
        <taxon>Sar</taxon>
        <taxon>Stramenopiles</taxon>
        <taxon>Ochrophyta</taxon>
        <taxon>Bacillariophyta</taxon>
        <taxon>Bacillariophyceae</taxon>
        <taxon>Bacillariophycidae</taxon>
        <taxon>Naviculales</taxon>
        <taxon>Naviculaceae</taxon>
        <taxon>Fistulifera</taxon>
    </lineage>
</organism>
<dbReference type="Proteomes" id="UP000198406">
    <property type="component" value="Unassembled WGS sequence"/>
</dbReference>
<dbReference type="AlphaFoldDB" id="A0A1Z5KGQ5"/>
<accession>A0A1Z5KGQ5</accession>
<keyword evidence="2" id="KW-1185">Reference proteome</keyword>
<protein>
    <submittedName>
        <fullName evidence="1">Uncharacterized protein</fullName>
    </submittedName>
</protein>
<reference evidence="1 2" key="1">
    <citation type="journal article" date="2015" name="Plant Cell">
        <title>Oil accumulation by the oleaginous diatom Fistulifera solaris as revealed by the genome and transcriptome.</title>
        <authorList>
            <person name="Tanaka T."/>
            <person name="Maeda Y."/>
            <person name="Veluchamy A."/>
            <person name="Tanaka M."/>
            <person name="Abida H."/>
            <person name="Marechal E."/>
            <person name="Bowler C."/>
            <person name="Muto M."/>
            <person name="Sunaga Y."/>
            <person name="Tanaka M."/>
            <person name="Yoshino T."/>
            <person name="Taniguchi T."/>
            <person name="Fukuda Y."/>
            <person name="Nemoto M."/>
            <person name="Matsumoto M."/>
            <person name="Wong P.S."/>
            <person name="Aburatani S."/>
            <person name="Fujibuchi W."/>
        </authorList>
    </citation>
    <scope>NUCLEOTIDE SEQUENCE [LARGE SCALE GENOMIC DNA]</scope>
    <source>
        <strain evidence="1 2">JPCC DA0580</strain>
    </source>
</reference>
<evidence type="ECO:0000313" key="1">
    <source>
        <dbReference type="EMBL" id="GAX25500.1"/>
    </source>
</evidence>
<dbReference type="InParanoid" id="A0A1Z5KGQ5"/>
<name>A0A1Z5KGQ5_FISSO</name>
<sequence length="149" mass="16170">MMKGIIGIYALISVKYVQGFSDVFPRSLQLCGGGRGNDGGTTTPRDCSNLIGQGQCQSAADKTYDWCKNTVADAPECRKAAEGNAFAVGWEYYAESTTCYILFDNTLSESDVLRFCPSGYTTTNSVYTGTGFPSKIGTDNRYVCYSCQD</sequence>
<comment type="caution">
    <text evidence="1">The sequence shown here is derived from an EMBL/GenBank/DDBJ whole genome shotgun (WGS) entry which is preliminary data.</text>
</comment>
<evidence type="ECO:0000313" key="2">
    <source>
        <dbReference type="Proteomes" id="UP000198406"/>
    </source>
</evidence>
<proteinExistence type="predicted"/>